<keyword evidence="5" id="KW-0479">Metal-binding</keyword>
<dbReference type="GO" id="GO:0008841">
    <property type="term" value="F:dihydrofolate synthase activity"/>
    <property type="evidence" value="ECO:0007669"/>
    <property type="project" value="TreeGrafter"/>
</dbReference>
<evidence type="ECO:0000256" key="5">
    <source>
        <dbReference type="ARBA" id="ARBA00022723"/>
    </source>
</evidence>
<dbReference type="Gene3D" id="3.40.1190.10">
    <property type="entry name" value="Mur-like, catalytic domain"/>
    <property type="match status" value="1"/>
</dbReference>
<evidence type="ECO:0000256" key="2">
    <source>
        <dbReference type="ARBA" id="ARBA00008276"/>
    </source>
</evidence>
<organism evidence="14 15">
    <name type="scientific">Candidatus Merdiplasma excrementigallinarum</name>
    <dbReference type="NCBI Taxonomy" id="2840864"/>
    <lineage>
        <taxon>Bacteria</taxon>
        <taxon>Bacillati</taxon>
        <taxon>Bacillota</taxon>
        <taxon>Clostridia</taxon>
        <taxon>Lachnospirales</taxon>
        <taxon>Lachnospiraceae</taxon>
        <taxon>Lachnospiraceae incertae sedis</taxon>
        <taxon>Candidatus Merdiplasma</taxon>
    </lineage>
</organism>
<dbReference type="Gene3D" id="3.90.190.20">
    <property type="entry name" value="Mur ligase, C-terminal domain"/>
    <property type="match status" value="1"/>
</dbReference>
<dbReference type="PANTHER" id="PTHR11136:SF0">
    <property type="entry name" value="DIHYDROFOLATE SYNTHETASE-RELATED"/>
    <property type="match status" value="1"/>
</dbReference>
<evidence type="ECO:0000313" key="15">
    <source>
        <dbReference type="Proteomes" id="UP000886889"/>
    </source>
</evidence>
<evidence type="ECO:0000256" key="8">
    <source>
        <dbReference type="ARBA" id="ARBA00022842"/>
    </source>
</evidence>
<feature type="domain" description="Mur ligase C-terminal" evidence="12">
    <location>
        <begin position="296"/>
        <end position="409"/>
    </location>
</feature>
<dbReference type="EMBL" id="DVOS01000060">
    <property type="protein sequence ID" value="HIV23763.1"/>
    <property type="molecule type" value="Genomic_DNA"/>
</dbReference>
<dbReference type="PANTHER" id="PTHR11136">
    <property type="entry name" value="FOLYLPOLYGLUTAMATE SYNTHASE-RELATED"/>
    <property type="match status" value="1"/>
</dbReference>
<dbReference type="Pfam" id="PF02875">
    <property type="entry name" value="Mur_ligase_C"/>
    <property type="match status" value="1"/>
</dbReference>
<dbReference type="GO" id="GO:0005524">
    <property type="term" value="F:ATP binding"/>
    <property type="evidence" value="ECO:0007669"/>
    <property type="project" value="UniProtKB-KW"/>
</dbReference>
<dbReference type="PROSITE" id="PS01011">
    <property type="entry name" value="FOLYLPOLYGLU_SYNT_1"/>
    <property type="match status" value="1"/>
</dbReference>
<reference evidence="14" key="2">
    <citation type="journal article" date="2021" name="PeerJ">
        <title>Extensive microbial diversity within the chicken gut microbiome revealed by metagenomics and culture.</title>
        <authorList>
            <person name="Gilroy R."/>
            <person name="Ravi A."/>
            <person name="Getino M."/>
            <person name="Pursley I."/>
            <person name="Horton D.L."/>
            <person name="Alikhan N.F."/>
            <person name="Baker D."/>
            <person name="Gharbi K."/>
            <person name="Hall N."/>
            <person name="Watson M."/>
            <person name="Adriaenssens E.M."/>
            <person name="Foster-Nyarko E."/>
            <person name="Jarju S."/>
            <person name="Secka A."/>
            <person name="Antonio M."/>
            <person name="Oren A."/>
            <person name="Chaudhuri R.R."/>
            <person name="La Ragione R."/>
            <person name="Hildebrand F."/>
            <person name="Pallen M.J."/>
        </authorList>
    </citation>
    <scope>NUCLEOTIDE SEQUENCE</scope>
    <source>
        <strain evidence="14">ChiBcec6-7307</strain>
    </source>
</reference>
<evidence type="ECO:0000256" key="9">
    <source>
        <dbReference type="ARBA" id="ARBA00030592"/>
    </source>
</evidence>
<evidence type="ECO:0000259" key="12">
    <source>
        <dbReference type="Pfam" id="PF02875"/>
    </source>
</evidence>
<evidence type="ECO:0000256" key="6">
    <source>
        <dbReference type="ARBA" id="ARBA00022741"/>
    </source>
</evidence>
<dbReference type="SUPFAM" id="SSF53623">
    <property type="entry name" value="MurD-like peptide ligases, catalytic domain"/>
    <property type="match status" value="1"/>
</dbReference>
<dbReference type="GO" id="GO:0005737">
    <property type="term" value="C:cytoplasm"/>
    <property type="evidence" value="ECO:0007669"/>
    <property type="project" value="TreeGrafter"/>
</dbReference>
<evidence type="ECO:0000256" key="3">
    <source>
        <dbReference type="ARBA" id="ARBA00013025"/>
    </source>
</evidence>
<dbReference type="PIRSF" id="PIRSF001563">
    <property type="entry name" value="Folylpolyglu_synth"/>
    <property type="match status" value="1"/>
</dbReference>
<comment type="similarity">
    <text evidence="2 11">Belongs to the folylpolyglutamate synthase family.</text>
</comment>
<reference evidence="14" key="1">
    <citation type="submission" date="2020-10" db="EMBL/GenBank/DDBJ databases">
        <authorList>
            <person name="Gilroy R."/>
        </authorList>
    </citation>
    <scope>NUCLEOTIDE SEQUENCE</scope>
    <source>
        <strain evidence="14">ChiBcec6-7307</strain>
    </source>
</reference>
<dbReference type="Proteomes" id="UP000886889">
    <property type="component" value="Unassembled WGS sequence"/>
</dbReference>
<evidence type="ECO:0000256" key="1">
    <source>
        <dbReference type="ARBA" id="ARBA00001946"/>
    </source>
</evidence>
<gene>
    <name evidence="14" type="ORF">IAC80_07455</name>
</gene>
<proteinExistence type="inferred from homology"/>
<dbReference type="InterPro" id="IPR013221">
    <property type="entry name" value="Mur_ligase_cen"/>
</dbReference>
<dbReference type="AlphaFoldDB" id="A0A9D1NZ89"/>
<evidence type="ECO:0000259" key="13">
    <source>
        <dbReference type="Pfam" id="PF08245"/>
    </source>
</evidence>
<dbReference type="EC" id="6.3.2.17" evidence="3"/>
<dbReference type="InterPro" id="IPR001645">
    <property type="entry name" value="Folylpolyglutamate_synth"/>
</dbReference>
<keyword evidence="6 11" id="KW-0547">Nucleotide-binding</keyword>
<evidence type="ECO:0000313" key="14">
    <source>
        <dbReference type="EMBL" id="HIV23763.1"/>
    </source>
</evidence>
<evidence type="ECO:0000256" key="4">
    <source>
        <dbReference type="ARBA" id="ARBA00022598"/>
    </source>
</evidence>
<dbReference type="InterPro" id="IPR036565">
    <property type="entry name" value="Mur-like_cat_sf"/>
</dbReference>
<dbReference type="InterPro" id="IPR004101">
    <property type="entry name" value="Mur_ligase_C"/>
</dbReference>
<feature type="domain" description="Mur ligase central" evidence="13">
    <location>
        <begin position="44"/>
        <end position="271"/>
    </location>
</feature>
<dbReference type="SUPFAM" id="SSF53244">
    <property type="entry name" value="MurD-like peptide ligases, peptide-binding domain"/>
    <property type="match status" value="1"/>
</dbReference>
<keyword evidence="7 11" id="KW-0067">ATP-binding</keyword>
<evidence type="ECO:0000256" key="11">
    <source>
        <dbReference type="PIRNR" id="PIRNR001563"/>
    </source>
</evidence>
<evidence type="ECO:0000256" key="7">
    <source>
        <dbReference type="ARBA" id="ARBA00022840"/>
    </source>
</evidence>
<dbReference type="NCBIfam" id="TIGR01499">
    <property type="entry name" value="folC"/>
    <property type="match status" value="1"/>
</dbReference>
<comment type="catalytic activity">
    <reaction evidence="10">
        <text>(6S)-5,6,7,8-tetrahydrofolyl-(gamma-L-Glu)(n) + L-glutamate + ATP = (6S)-5,6,7,8-tetrahydrofolyl-(gamma-L-Glu)(n+1) + ADP + phosphate + H(+)</text>
        <dbReference type="Rhea" id="RHEA:10580"/>
        <dbReference type="Rhea" id="RHEA-COMP:14738"/>
        <dbReference type="Rhea" id="RHEA-COMP:14740"/>
        <dbReference type="ChEBI" id="CHEBI:15378"/>
        <dbReference type="ChEBI" id="CHEBI:29985"/>
        <dbReference type="ChEBI" id="CHEBI:30616"/>
        <dbReference type="ChEBI" id="CHEBI:43474"/>
        <dbReference type="ChEBI" id="CHEBI:141005"/>
        <dbReference type="ChEBI" id="CHEBI:456216"/>
        <dbReference type="EC" id="6.3.2.17"/>
    </reaction>
</comment>
<evidence type="ECO:0000256" key="10">
    <source>
        <dbReference type="ARBA" id="ARBA00047493"/>
    </source>
</evidence>
<sequence length="434" mass="48450">MNYEEAVSYIADVPKFTKKNKPENTAELLARLGHPEEQYKIIHVAGTNGKGSVCAFTASILQEAGFRTGLFISPHLVKINERFQINQEPVSDQVFLEGFRTVKKAIDEMVADGFSHPTYFEILFAVGMVIFAREKAEYLVMETGLGGRLDATNTVRHPIATVITSISLDHTEYLGNTIPEIAGEKAGIIKEGVPVIYDGRNREAEAVIRKKAEEMHAPLIPFYGQMAEISARTDKSIDFVLNNRYYEYKLVRVPYLAEYQVVNSSMAMMAARVIDPGKQISDETVVKAIENTRWGGRMETVMPGVVLDGAHNAAGIEEFLKTVKTVQERWPVSLLFSAVVEKDYDEMIQEICREANFTSIVATQIEGDRKVEASRLADLFRKYTDAAVYAEPDVERAFSLALEQRGAGMLFCAGSLYLVGEIKAIIEKQTVQKH</sequence>
<accession>A0A9D1NZ89</accession>
<keyword evidence="4 11" id="KW-0436">Ligase</keyword>
<keyword evidence="8" id="KW-0460">Magnesium</keyword>
<protein>
    <recommendedName>
        <fullName evidence="3">tetrahydrofolate synthase</fullName>
        <ecNumber evidence="3">6.3.2.17</ecNumber>
    </recommendedName>
    <alternativeName>
        <fullName evidence="9">Tetrahydrofolylpolyglutamate synthase</fullName>
    </alternativeName>
</protein>
<dbReference type="Pfam" id="PF08245">
    <property type="entry name" value="Mur_ligase_M"/>
    <property type="match status" value="1"/>
</dbReference>
<dbReference type="GO" id="GO:0004326">
    <property type="term" value="F:tetrahydrofolylpolyglutamate synthase activity"/>
    <property type="evidence" value="ECO:0007669"/>
    <property type="project" value="UniProtKB-EC"/>
</dbReference>
<dbReference type="GO" id="GO:0046872">
    <property type="term" value="F:metal ion binding"/>
    <property type="evidence" value="ECO:0007669"/>
    <property type="project" value="UniProtKB-KW"/>
</dbReference>
<comment type="cofactor">
    <cofactor evidence="1">
        <name>Mg(2+)</name>
        <dbReference type="ChEBI" id="CHEBI:18420"/>
    </cofactor>
</comment>
<dbReference type="InterPro" id="IPR036615">
    <property type="entry name" value="Mur_ligase_C_dom_sf"/>
</dbReference>
<name>A0A9D1NZ89_9FIRM</name>
<comment type="caution">
    <text evidence="14">The sequence shown here is derived from an EMBL/GenBank/DDBJ whole genome shotgun (WGS) entry which is preliminary data.</text>
</comment>
<dbReference type="FunFam" id="3.40.1190.10:FF:000011">
    <property type="entry name" value="Folylpolyglutamate synthase/dihydrofolate synthase"/>
    <property type="match status" value="1"/>
</dbReference>
<dbReference type="InterPro" id="IPR018109">
    <property type="entry name" value="Folylpolyglutamate_synth_CS"/>
</dbReference>